<gene>
    <name evidence="1" type="primary">ADI1_7</name>
    <name evidence="1" type="ORF">DSO57_1036303</name>
</gene>
<keyword evidence="1" id="KW-0223">Dioxygenase</keyword>
<proteinExistence type="predicted"/>
<dbReference type="EMBL" id="QTSX02003895">
    <property type="protein sequence ID" value="KAJ9067719.1"/>
    <property type="molecule type" value="Genomic_DNA"/>
</dbReference>
<evidence type="ECO:0000313" key="2">
    <source>
        <dbReference type="Proteomes" id="UP001165960"/>
    </source>
</evidence>
<name>A0ACC2SZB3_9FUNG</name>
<keyword evidence="2" id="KW-1185">Reference proteome</keyword>
<evidence type="ECO:0000313" key="1">
    <source>
        <dbReference type="EMBL" id="KAJ9067719.1"/>
    </source>
</evidence>
<organism evidence="1 2">
    <name type="scientific">Entomophthora muscae</name>
    <dbReference type="NCBI Taxonomy" id="34485"/>
    <lineage>
        <taxon>Eukaryota</taxon>
        <taxon>Fungi</taxon>
        <taxon>Fungi incertae sedis</taxon>
        <taxon>Zoopagomycota</taxon>
        <taxon>Entomophthoromycotina</taxon>
        <taxon>Entomophthoromycetes</taxon>
        <taxon>Entomophthorales</taxon>
        <taxon>Entomophthoraceae</taxon>
        <taxon>Entomophthora</taxon>
    </lineage>
</organism>
<reference evidence="1" key="1">
    <citation type="submission" date="2022-04" db="EMBL/GenBank/DDBJ databases">
        <title>Genome of the entomopathogenic fungus Entomophthora muscae.</title>
        <authorList>
            <person name="Elya C."/>
            <person name="Lovett B.R."/>
            <person name="Lee E."/>
            <person name="Macias A.M."/>
            <person name="Hajek A.E."/>
            <person name="De Bivort B.L."/>
            <person name="Kasson M.T."/>
            <person name="De Fine Licht H.H."/>
            <person name="Stajich J.E."/>
        </authorList>
    </citation>
    <scope>NUCLEOTIDE SEQUENCE</scope>
    <source>
        <strain evidence="1">Berkeley</strain>
    </source>
</reference>
<protein>
    <submittedName>
        <fullName evidence="1">1,2-dihydroxy-3-keto-5-methylthiopentene dioxygenase</fullName>
    </submittedName>
</protein>
<sequence length="710" mass="78594">MLRGKKNEWEIERAELQSKLAILEGEKRANERTNVDLLRRIKMLEFSLRQEREKFKSGKVPTDLEKRDSPLSPLGPNFTHVKQGLKPKASMNTSSIISLKNRARKDKCREILKTCLEELNVLPAAMNNPNSPGISDGRMGVINTTEPSLLEEFSRKGLNPRSKTLNLGGLNNRPRLSVDINGDSTQEYIASPLPPEILKRPTATTALTVSALERAAAEAADEARVKNIPRITSADMTVKDEKRKKRITIIIPDNYDGEMLDDMGHLKSQTQEAGATDGENNNTQQGEEYFRKDMNASLSTATSGKLSSIFKALGKKSEDSDDTEAPRDHLDQSGSLTDTSFSFDNEKPFTEGNGSKKATDTSNIMTWKPKLTLKSHLDSVRSVDFHSSELMMASGSQDGTVKLWNLSSLATLTKKAARHEFEPCFVYRGHRGPVTCVTIDSEKLLTYSASFDNTIKAWKFPNEGRRMQDSIEPHLLQATFSGHKDIVWSISLQPESSLLASCCADGTVNLWTTDVSASQSLKEVYTFESVLATTDQAVGKKHQLVPVSVAFLPRDPKKLLVGYRNSHAHLVDIETGRAVVKFKSDQTYDGTPFTQLNCLLAHPTLPVMVSGHEDRYIRLFDINTGECSHSMIAHVGPISSLDINAAGNSLVSGAHDASIRWWDLSNNSCVQEFSSHMSKSSESVFGVKFHPRYPWLASCGADSIVKLFSV</sequence>
<comment type="caution">
    <text evidence="1">The sequence shown here is derived from an EMBL/GenBank/DDBJ whole genome shotgun (WGS) entry which is preliminary data.</text>
</comment>
<accession>A0ACC2SZB3</accession>
<dbReference type="Proteomes" id="UP001165960">
    <property type="component" value="Unassembled WGS sequence"/>
</dbReference>
<keyword evidence="1" id="KW-0560">Oxidoreductase</keyword>